<name>A0A0P6Y402_9CHLR</name>
<proteinExistence type="predicted"/>
<dbReference type="RefSeq" id="WP_054520192.1">
    <property type="nucleotide sequence ID" value="NZ_LGKO01000002.1"/>
</dbReference>
<accession>A0A0P6Y402</accession>
<dbReference type="EMBL" id="LGKO01000002">
    <property type="protein sequence ID" value="KPL83809.1"/>
    <property type="molecule type" value="Genomic_DNA"/>
</dbReference>
<dbReference type="OrthoDB" id="5526340at2"/>
<sequence>MGEAYWVAGGVATEAGLVHALAEAGLRSAWMEESHVWGVPLAQALPGLMYAWPFLPAPSALRWLQSQVAALRHGEREWLLLVQSEEGKPLVWSALASAGGVGRYNVLPRTRLRDLPPWQFQASPQAWRDWLAEGGVEAAHLRYLVALGAPPALPGEEEMALTRLSVPWPGDSLPAVLTQWGERVEHEAPAVALMMSQVGGAMVAVILEAV</sequence>
<organism evidence="1 2">
    <name type="scientific">Thermanaerothrix daxensis</name>
    <dbReference type="NCBI Taxonomy" id="869279"/>
    <lineage>
        <taxon>Bacteria</taxon>
        <taxon>Bacillati</taxon>
        <taxon>Chloroflexota</taxon>
        <taxon>Anaerolineae</taxon>
        <taxon>Anaerolineales</taxon>
        <taxon>Anaerolineaceae</taxon>
        <taxon>Thermanaerothrix</taxon>
    </lineage>
</organism>
<protein>
    <submittedName>
        <fullName evidence="1">Uncharacterized protein</fullName>
    </submittedName>
</protein>
<gene>
    <name evidence="1" type="ORF">SE15_00720</name>
</gene>
<dbReference type="AlphaFoldDB" id="A0A0P6Y402"/>
<comment type="caution">
    <text evidence="1">The sequence shown here is derived from an EMBL/GenBank/DDBJ whole genome shotgun (WGS) entry which is preliminary data.</text>
</comment>
<keyword evidence="2" id="KW-1185">Reference proteome</keyword>
<dbReference type="Proteomes" id="UP000050544">
    <property type="component" value="Unassembled WGS sequence"/>
</dbReference>
<dbReference type="STRING" id="869279.SE15_00720"/>
<evidence type="ECO:0000313" key="2">
    <source>
        <dbReference type="Proteomes" id="UP000050544"/>
    </source>
</evidence>
<reference evidence="1 2" key="1">
    <citation type="submission" date="2015-07" db="EMBL/GenBank/DDBJ databases">
        <title>Whole genome sequence of Thermanaerothrix daxensis DSM 23592.</title>
        <authorList>
            <person name="Hemp J."/>
            <person name="Ward L.M."/>
            <person name="Pace L.A."/>
            <person name="Fischer W.W."/>
        </authorList>
    </citation>
    <scope>NUCLEOTIDE SEQUENCE [LARGE SCALE GENOMIC DNA]</scope>
    <source>
        <strain evidence="1 2">GNS-1</strain>
    </source>
</reference>
<evidence type="ECO:0000313" key="1">
    <source>
        <dbReference type="EMBL" id="KPL83809.1"/>
    </source>
</evidence>